<accession>A0A371C7P4</accession>
<protein>
    <submittedName>
        <fullName evidence="2">Uncharacterized protein</fullName>
    </submittedName>
</protein>
<evidence type="ECO:0000313" key="2">
    <source>
        <dbReference type="EMBL" id="RDW26337.1"/>
    </source>
</evidence>
<reference evidence="2 3" key="1">
    <citation type="submission" date="2018-07" db="EMBL/GenBank/DDBJ databases">
        <title>Draft Genome Assemblies for Five Robust Yarrowia lipolytica Strains Exhibiting High Lipid Production and Pentose Sugar Utilization and Sugar Alcohol Secretion from Undetoxified Lignocellulosic Biomass Hydrolysates.</title>
        <authorList>
            <consortium name="DOE Joint Genome Institute"/>
            <person name="Walker C."/>
            <person name="Ryu S."/>
            <person name="Na H."/>
            <person name="Zane M."/>
            <person name="LaButti K."/>
            <person name="Lipzen A."/>
            <person name="Haridas S."/>
            <person name="Barry K."/>
            <person name="Grigoriev I.V."/>
            <person name="Quarterman J."/>
            <person name="Slininger P."/>
            <person name="Dien B."/>
            <person name="Trinh C.T."/>
        </authorList>
    </citation>
    <scope>NUCLEOTIDE SEQUENCE [LARGE SCALE GENOMIC DNA]</scope>
    <source>
        <strain evidence="2 3">YB392</strain>
    </source>
</reference>
<organism evidence="2 3">
    <name type="scientific">Yarrowia lipolytica</name>
    <name type="common">Candida lipolytica</name>
    <dbReference type="NCBI Taxonomy" id="4952"/>
    <lineage>
        <taxon>Eukaryota</taxon>
        <taxon>Fungi</taxon>
        <taxon>Dikarya</taxon>
        <taxon>Ascomycota</taxon>
        <taxon>Saccharomycotina</taxon>
        <taxon>Dipodascomycetes</taxon>
        <taxon>Dipodascales</taxon>
        <taxon>Dipodascales incertae sedis</taxon>
        <taxon>Yarrowia</taxon>
    </lineage>
</organism>
<gene>
    <name evidence="2" type="ORF">B0I71DRAFT_140238</name>
</gene>
<feature type="chain" id="PRO_5030068666" evidence="1">
    <location>
        <begin position="21"/>
        <end position="109"/>
    </location>
</feature>
<feature type="signal peptide" evidence="1">
    <location>
        <begin position="1"/>
        <end position="20"/>
    </location>
</feature>
<dbReference type="AlphaFoldDB" id="A0A371C7P4"/>
<name>A0A371C7P4_YARLL</name>
<dbReference type="EMBL" id="KZ857334">
    <property type="protein sequence ID" value="RDW26337.1"/>
    <property type="molecule type" value="Genomic_DNA"/>
</dbReference>
<dbReference type="Proteomes" id="UP000256601">
    <property type="component" value="Unassembled WGS sequence"/>
</dbReference>
<evidence type="ECO:0000313" key="3">
    <source>
        <dbReference type="Proteomes" id="UP000256601"/>
    </source>
</evidence>
<keyword evidence="1" id="KW-0732">Signal</keyword>
<evidence type="ECO:0000256" key="1">
    <source>
        <dbReference type="SAM" id="SignalP"/>
    </source>
</evidence>
<sequence>MLVVLLLCCFCGPLVQITRSRGLRLQNDHQYWNRHNTPPPPNRTKAPTIIAPLQRDCGIAPVLELPQPWIMQQCDETRQQSRVLEEYEYGYEYEYEVLARYLYSHCIVL</sequence>
<proteinExistence type="predicted"/>